<dbReference type="PANTHER" id="PTHR21666">
    <property type="entry name" value="PEPTIDASE-RELATED"/>
    <property type="match status" value="1"/>
</dbReference>
<dbReference type="InterPro" id="IPR050570">
    <property type="entry name" value="Cell_wall_metabolism_enzyme"/>
</dbReference>
<dbReference type="Pfam" id="PF01551">
    <property type="entry name" value="Peptidase_M23"/>
    <property type="match status" value="1"/>
</dbReference>
<dbReference type="CDD" id="cd12797">
    <property type="entry name" value="M23_peptidase"/>
    <property type="match status" value="1"/>
</dbReference>
<protein>
    <recommendedName>
        <fullName evidence="1">M23ase beta-sheet core domain-containing protein</fullName>
    </recommendedName>
</protein>
<dbReference type="PANTHER" id="PTHR21666:SF270">
    <property type="entry name" value="MUREIN HYDROLASE ACTIVATOR ENVC"/>
    <property type="match status" value="1"/>
</dbReference>
<gene>
    <name evidence="2" type="ORF">METZ01_LOCUS238398</name>
</gene>
<dbReference type="EMBL" id="UINC01060730">
    <property type="protein sequence ID" value="SVB85544.1"/>
    <property type="molecule type" value="Genomic_DNA"/>
</dbReference>
<sequence>MAKNKISIDFPISGEWRILRPPGHHPFAFDFVKMDDDKKRYSRKNKFIYYVSTISSNEYYSWNQNIYSPIDGKVIQIGTGIEDRLKTNIWNTINIWYNATYRFKPEEKNGRLDIRTNTGNYLMIQAKEGYTVLLAHLMNNSINVSLGQSLHVGDIVGKVGNSGNSTMPHLHINIFDQIENPLKSKVLPFVFSEYEELQSNGIWKKSTFSVPKLKAHIIAKNCGINTVGHHNV</sequence>
<dbReference type="InterPro" id="IPR016047">
    <property type="entry name" value="M23ase_b-sheet_dom"/>
</dbReference>
<dbReference type="GO" id="GO:0004222">
    <property type="term" value="F:metalloendopeptidase activity"/>
    <property type="evidence" value="ECO:0007669"/>
    <property type="project" value="TreeGrafter"/>
</dbReference>
<dbReference type="AlphaFoldDB" id="A0A382HDX3"/>
<dbReference type="InterPro" id="IPR011055">
    <property type="entry name" value="Dup_hybrid_motif"/>
</dbReference>
<dbReference type="SUPFAM" id="SSF51261">
    <property type="entry name" value="Duplicated hybrid motif"/>
    <property type="match status" value="1"/>
</dbReference>
<evidence type="ECO:0000313" key="2">
    <source>
        <dbReference type="EMBL" id="SVB85544.1"/>
    </source>
</evidence>
<accession>A0A382HDX3</accession>
<organism evidence="2">
    <name type="scientific">marine metagenome</name>
    <dbReference type="NCBI Taxonomy" id="408172"/>
    <lineage>
        <taxon>unclassified sequences</taxon>
        <taxon>metagenomes</taxon>
        <taxon>ecological metagenomes</taxon>
    </lineage>
</organism>
<dbReference type="Gene3D" id="2.70.70.10">
    <property type="entry name" value="Glucose Permease (Domain IIA)"/>
    <property type="match status" value="1"/>
</dbReference>
<evidence type="ECO:0000259" key="1">
    <source>
        <dbReference type="Pfam" id="PF01551"/>
    </source>
</evidence>
<proteinExistence type="predicted"/>
<name>A0A382HDX3_9ZZZZ</name>
<feature type="domain" description="M23ase beta-sheet core" evidence="1">
    <location>
        <begin position="117"/>
        <end position="175"/>
    </location>
</feature>
<reference evidence="2" key="1">
    <citation type="submission" date="2018-05" db="EMBL/GenBank/DDBJ databases">
        <authorList>
            <person name="Lanie J.A."/>
            <person name="Ng W.-L."/>
            <person name="Kazmierczak K.M."/>
            <person name="Andrzejewski T.M."/>
            <person name="Davidsen T.M."/>
            <person name="Wayne K.J."/>
            <person name="Tettelin H."/>
            <person name="Glass J.I."/>
            <person name="Rusch D."/>
            <person name="Podicherti R."/>
            <person name="Tsui H.-C.T."/>
            <person name="Winkler M.E."/>
        </authorList>
    </citation>
    <scope>NUCLEOTIDE SEQUENCE</scope>
</reference>